<proteinExistence type="predicted"/>
<dbReference type="Proteomes" id="UP000178109">
    <property type="component" value="Unassembled WGS sequence"/>
</dbReference>
<dbReference type="STRING" id="1798553.A3H70_01025"/>
<evidence type="ECO:0000313" key="1">
    <source>
        <dbReference type="EMBL" id="OGY92218.1"/>
    </source>
</evidence>
<gene>
    <name evidence="1" type="ORF">A3H70_01025</name>
</gene>
<accession>A0A1G2BT85</accession>
<evidence type="ECO:0000313" key="2">
    <source>
        <dbReference type="Proteomes" id="UP000178109"/>
    </source>
</evidence>
<sequence>MAGRLVETWFRGGNPPHKCLVEDNTHEDHIHPRTYGVYEWSHGTRVGVFYDKEDARAAMPGTSFFEVSAVAMLVE</sequence>
<protein>
    <submittedName>
        <fullName evidence="1">Uncharacterized protein</fullName>
    </submittedName>
</protein>
<comment type="caution">
    <text evidence="1">The sequence shown here is derived from an EMBL/GenBank/DDBJ whole genome shotgun (WGS) entry which is preliminary data.</text>
</comment>
<organism evidence="1 2">
    <name type="scientific">Candidatus Komeilibacteria bacterium RIFCSPLOWO2_02_FULL_48_11</name>
    <dbReference type="NCBI Taxonomy" id="1798553"/>
    <lineage>
        <taxon>Bacteria</taxon>
        <taxon>Candidatus Komeiliibacteriota</taxon>
    </lineage>
</organism>
<dbReference type="EMBL" id="MHKO01000026">
    <property type="protein sequence ID" value="OGY92218.1"/>
    <property type="molecule type" value="Genomic_DNA"/>
</dbReference>
<reference evidence="1 2" key="1">
    <citation type="journal article" date="2016" name="Nat. Commun.">
        <title>Thousands of microbial genomes shed light on interconnected biogeochemical processes in an aquifer system.</title>
        <authorList>
            <person name="Anantharaman K."/>
            <person name="Brown C.T."/>
            <person name="Hug L.A."/>
            <person name="Sharon I."/>
            <person name="Castelle C.J."/>
            <person name="Probst A.J."/>
            <person name="Thomas B.C."/>
            <person name="Singh A."/>
            <person name="Wilkins M.J."/>
            <person name="Karaoz U."/>
            <person name="Brodie E.L."/>
            <person name="Williams K.H."/>
            <person name="Hubbard S.S."/>
            <person name="Banfield J.F."/>
        </authorList>
    </citation>
    <scope>NUCLEOTIDE SEQUENCE [LARGE SCALE GENOMIC DNA]</scope>
</reference>
<dbReference type="AlphaFoldDB" id="A0A1G2BT85"/>
<name>A0A1G2BT85_9BACT</name>